<dbReference type="RefSeq" id="WP_203906065.1">
    <property type="nucleotide sequence ID" value="NZ_BONY01000001.1"/>
</dbReference>
<evidence type="ECO:0000313" key="2">
    <source>
        <dbReference type="Proteomes" id="UP000612899"/>
    </source>
</evidence>
<sequence length="848" mass="91295">MSIPVPNLDDRTFADLVADATSRVQRLCPQWSDLSVHDPGSVLLEAFAYLTDVMLFRLNRLPEKAYLEFLNLLGVSRHPPAAAWTQLTFSRVGQDATERIVVPAGTKVAAVRGSDPQPVVFTTTQPIALAAGEAQASVRAYHCELVDGELLGLGTGLPGQVLRTTRAPLVSTGEALEVMLGVETTAPAEGAAAREFMGLTFEIWPEVATFAGLNPDERGYLLDRASGVVTFAPALDRLATPAAVPQAHRQIRMWYRVGGGETGNVAAQTLTGLRDPIAGVRVSNPDPARGGRDIEPVDAAAKRGPYELFTLHRAITARDFELLATAGSPAVARAKAFTRASMWSFARPGEVEVTLVPFVAEAARPGWRLPVETLADRQLDEVRLEAQADLDRRRALGTSVTTTWARYKTVSVRGRVVVGRQEDLEAVRRRIHDRLHQTISPLPAPGTADGWAFGEPLRASNVYRILEQAEPGVRYVENVRFVVDGAPDREIRSIAADGYQRGTWYAGGGETVFRSTNDGEGWELIARFPEETVRQVLPAPVSDRPGVVARPGAVAVITSLAEGGSALHVSADLGETWRKLGEIDALVLEAAWIDREEAVSLLLATDVGLYEQSLLDGAVPLQIIVDTKDADRGFYSVKAFVSERGGWAVALAAQGQHGVYLSTAGGRQDTFAHIGLKGTDTRTLAVQIDGPHTHLWVGTGMADPRQPGKGCYRARLFEADIRWQELSSGWTGGTCWDVDFMGGSAFAATQSAGILQLDVNSATPQWETPSVNCGLPLRDRTRFEPVQSVAATTAGQVLVAGIRGVHRRTGALAWKAAASTELAQLVTIPPTWLLVSGDHDIEVVSEDA</sequence>
<dbReference type="AlphaFoldDB" id="A0A8J3Q1P2"/>
<organism evidence="1 2">
    <name type="scientific">Rhizocola hellebori</name>
    <dbReference type="NCBI Taxonomy" id="1392758"/>
    <lineage>
        <taxon>Bacteria</taxon>
        <taxon>Bacillati</taxon>
        <taxon>Actinomycetota</taxon>
        <taxon>Actinomycetes</taxon>
        <taxon>Micromonosporales</taxon>
        <taxon>Micromonosporaceae</taxon>
        <taxon>Rhizocola</taxon>
    </lineage>
</organism>
<gene>
    <name evidence="1" type="ORF">Rhe02_01970</name>
</gene>
<dbReference type="Gene3D" id="2.130.10.10">
    <property type="entry name" value="YVTN repeat-like/Quinoprotein amine dehydrogenase"/>
    <property type="match status" value="1"/>
</dbReference>
<dbReference type="NCBIfam" id="TIGR02243">
    <property type="entry name" value="putative baseplate assembly protein"/>
    <property type="match status" value="1"/>
</dbReference>
<dbReference type="SUPFAM" id="SSF110296">
    <property type="entry name" value="Oligoxyloglucan reducing end-specific cellobiohydrolase"/>
    <property type="match status" value="1"/>
</dbReference>
<comment type="caution">
    <text evidence="1">The sequence shown here is derived from an EMBL/GenBank/DDBJ whole genome shotgun (WGS) entry which is preliminary data.</text>
</comment>
<evidence type="ECO:0000313" key="1">
    <source>
        <dbReference type="EMBL" id="GIH02130.1"/>
    </source>
</evidence>
<keyword evidence="2" id="KW-1185">Reference proteome</keyword>
<dbReference type="EMBL" id="BONY01000001">
    <property type="protein sequence ID" value="GIH02130.1"/>
    <property type="molecule type" value="Genomic_DNA"/>
</dbReference>
<dbReference type="InterPro" id="IPR015943">
    <property type="entry name" value="WD40/YVTN_repeat-like_dom_sf"/>
</dbReference>
<dbReference type="InterPro" id="IPR011749">
    <property type="entry name" value="CHP02243"/>
</dbReference>
<proteinExistence type="predicted"/>
<accession>A0A8J3Q1P2</accession>
<name>A0A8J3Q1P2_9ACTN</name>
<protein>
    <recommendedName>
        <fullName evidence="3">Baseplate assembly protein</fullName>
    </recommendedName>
</protein>
<reference evidence="1" key="1">
    <citation type="submission" date="2021-01" db="EMBL/GenBank/DDBJ databases">
        <title>Whole genome shotgun sequence of Rhizocola hellebori NBRC 109834.</title>
        <authorList>
            <person name="Komaki H."/>
            <person name="Tamura T."/>
        </authorList>
    </citation>
    <scope>NUCLEOTIDE SEQUENCE</scope>
    <source>
        <strain evidence="1">NBRC 109834</strain>
    </source>
</reference>
<dbReference type="Proteomes" id="UP000612899">
    <property type="component" value="Unassembled WGS sequence"/>
</dbReference>
<evidence type="ECO:0008006" key="3">
    <source>
        <dbReference type="Google" id="ProtNLM"/>
    </source>
</evidence>